<gene>
    <name evidence="2" type="ORF">Syun_023660</name>
</gene>
<evidence type="ECO:0000313" key="2">
    <source>
        <dbReference type="EMBL" id="KAK9107649.1"/>
    </source>
</evidence>
<feature type="region of interest" description="Disordered" evidence="1">
    <location>
        <begin position="93"/>
        <end position="124"/>
    </location>
</feature>
<sequence length="134" mass="14762">MESLANSLLNIICWYSVAKLKCEKNPLKVITPFQLLTAITNQLQAKGIDGGDDAIAHSIDSLARTAPHLAQRRLQQPPKSAISQVTIFSSSSSYLISSPRKRTPTSHPQTLPPPDSPSNHLQHHHSLLQRLVMI</sequence>
<reference evidence="2 3" key="1">
    <citation type="submission" date="2024-01" db="EMBL/GenBank/DDBJ databases">
        <title>Genome assemblies of Stephania.</title>
        <authorList>
            <person name="Yang L."/>
        </authorList>
    </citation>
    <scope>NUCLEOTIDE SEQUENCE [LARGE SCALE GENOMIC DNA]</scope>
    <source>
        <strain evidence="2">YNDBR</strain>
        <tissue evidence="2">Leaf</tissue>
    </source>
</reference>
<dbReference type="EMBL" id="JBBNAF010000010">
    <property type="protein sequence ID" value="KAK9107649.1"/>
    <property type="molecule type" value="Genomic_DNA"/>
</dbReference>
<organism evidence="2 3">
    <name type="scientific">Stephania yunnanensis</name>
    <dbReference type="NCBI Taxonomy" id="152371"/>
    <lineage>
        <taxon>Eukaryota</taxon>
        <taxon>Viridiplantae</taxon>
        <taxon>Streptophyta</taxon>
        <taxon>Embryophyta</taxon>
        <taxon>Tracheophyta</taxon>
        <taxon>Spermatophyta</taxon>
        <taxon>Magnoliopsida</taxon>
        <taxon>Ranunculales</taxon>
        <taxon>Menispermaceae</taxon>
        <taxon>Menispermoideae</taxon>
        <taxon>Cissampelideae</taxon>
        <taxon>Stephania</taxon>
    </lineage>
</organism>
<accession>A0AAP0FPS2</accession>
<proteinExistence type="predicted"/>
<dbReference type="AlphaFoldDB" id="A0AAP0FPS2"/>
<comment type="caution">
    <text evidence="2">The sequence shown here is derived from an EMBL/GenBank/DDBJ whole genome shotgun (WGS) entry which is preliminary data.</text>
</comment>
<evidence type="ECO:0000313" key="3">
    <source>
        <dbReference type="Proteomes" id="UP001420932"/>
    </source>
</evidence>
<evidence type="ECO:0000256" key="1">
    <source>
        <dbReference type="SAM" id="MobiDB-lite"/>
    </source>
</evidence>
<name>A0AAP0FPS2_9MAGN</name>
<keyword evidence="3" id="KW-1185">Reference proteome</keyword>
<protein>
    <submittedName>
        <fullName evidence="2">Uncharacterized protein</fullName>
    </submittedName>
</protein>
<dbReference type="Proteomes" id="UP001420932">
    <property type="component" value="Unassembled WGS sequence"/>
</dbReference>